<dbReference type="GO" id="GO:0003677">
    <property type="term" value="F:DNA binding"/>
    <property type="evidence" value="ECO:0007669"/>
    <property type="project" value="InterPro"/>
</dbReference>
<name>G2Q0Q7_THET4</name>
<dbReference type="GeneID" id="11508856"/>
<dbReference type="GO" id="GO:0006351">
    <property type="term" value="P:DNA-templated transcription"/>
    <property type="evidence" value="ECO:0007669"/>
    <property type="project" value="InterPro"/>
</dbReference>
<evidence type="ECO:0000313" key="8">
    <source>
        <dbReference type="EMBL" id="AEO54919.1"/>
    </source>
</evidence>
<dbReference type="HOGENOM" id="CLU_011335_1_0_1"/>
<dbReference type="VEuPathDB" id="FungiDB:MYCTH_2137429"/>
<dbReference type="InterPro" id="IPR001138">
    <property type="entry name" value="Zn2Cys6_DnaBD"/>
</dbReference>
<dbReference type="InterPro" id="IPR007219">
    <property type="entry name" value="XnlR_reg_dom"/>
</dbReference>
<feature type="compositionally biased region" description="Basic and acidic residues" evidence="6">
    <location>
        <begin position="83"/>
        <end position="113"/>
    </location>
</feature>
<dbReference type="SMART" id="SM00906">
    <property type="entry name" value="Fungal_trans"/>
    <property type="match status" value="1"/>
</dbReference>
<dbReference type="OrthoDB" id="2399539at2759"/>
<evidence type="ECO:0000256" key="3">
    <source>
        <dbReference type="ARBA" id="ARBA00023015"/>
    </source>
</evidence>
<comment type="subcellular location">
    <subcellularLocation>
        <location evidence="1">Nucleus</location>
    </subcellularLocation>
</comment>
<feature type="region of interest" description="Disordered" evidence="6">
    <location>
        <begin position="715"/>
        <end position="747"/>
    </location>
</feature>
<dbReference type="CDD" id="cd00067">
    <property type="entry name" value="GAL4"/>
    <property type="match status" value="1"/>
</dbReference>
<dbReference type="STRING" id="573729.G2Q0Q7"/>
<feature type="compositionally biased region" description="Low complexity" evidence="6">
    <location>
        <begin position="18"/>
        <end position="32"/>
    </location>
</feature>
<evidence type="ECO:0000256" key="6">
    <source>
        <dbReference type="SAM" id="MobiDB-lite"/>
    </source>
</evidence>
<feature type="domain" description="Zn(2)-C6 fungal-type" evidence="7">
    <location>
        <begin position="42"/>
        <end position="77"/>
    </location>
</feature>
<keyword evidence="2" id="KW-0479">Metal-binding</keyword>
<feature type="region of interest" description="Disordered" evidence="6">
    <location>
        <begin position="784"/>
        <end position="805"/>
    </location>
</feature>
<feature type="compositionally biased region" description="Low complexity" evidence="6">
    <location>
        <begin position="661"/>
        <end position="680"/>
    </location>
</feature>
<evidence type="ECO:0000259" key="7">
    <source>
        <dbReference type="PROSITE" id="PS50048"/>
    </source>
</evidence>
<accession>G2Q0Q7</accession>
<feature type="compositionally biased region" description="Pro residues" evidence="6">
    <location>
        <begin position="1"/>
        <end position="17"/>
    </location>
</feature>
<evidence type="ECO:0000256" key="2">
    <source>
        <dbReference type="ARBA" id="ARBA00022723"/>
    </source>
</evidence>
<dbReference type="InterPro" id="IPR050815">
    <property type="entry name" value="TF_fung"/>
</dbReference>
<feature type="region of interest" description="Disordered" evidence="6">
    <location>
        <begin position="575"/>
        <end position="599"/>
    </location>
</feature>
<proteinExistence type="predicted"/>
<dbReference type="GO" id="GO:0008270">
    <property type="term" value="F:zinc ion binding"/>
    <property type="evidence" value="ECO:0007669"/>
    <property type="project" value="InterPro"/>
</dbReference>
<dbReference type="Pfam" id="PF04082">
    <property type="entry name" value="Fungal_trans"/>
    <property type="match status" value="1"/>
</dbReference>
<evidence type="ECO:0000313" key="9">
    <source>
        <dbReference type="Proteomes" id="UP000007322"/>
    </source>
</evidence>
<evidence type="ECO:0000256" key="5">
    <source>
        <dbReference type="ARBA" id="ARBA00023242"/>
    </source>
</evidence>
<dbReference type="KEGG" id="mtm:MYCTH_2137429"/>
<dbReference type="GO" id="GO:0000981">
    <property type="term" value="F:DNA-binding transcription factor activity, RNA polymerase II-specific"/>
    <property type="evidence" value="ECO:0007669"/>
    <property type="project" value="InterPro"/>
</dbReference>
<dbReference type="PANTHER" id="PTHR47338:SF5">
    <property type="entry name" value="ZN(II)2CYS6 TRANSCRIPTION FACTOR (EUROFUNG)"/>
    <property type="match status" value="1"/>
</dbReference>
<feature type="compositionally biased region" description="Pro residues" evidence="6">
    <location>
        <begin position="729"/>
        <end position="741"/>
    </location>
</feature>
<organism evidence="8 9">
    <name type="scientific">Thermothelomyces thermophilus (strain ATCC 42464 / BCRC 31852 / DSM 1799)</name>
    <name type="common">Sporotrichum thermophile</name>
    <dbReference type="NCBI Taxonomy" id="573729"/>
    <lineage>
        <taxon>Eukaryota</taxon>
        <taxon>Fungi</taxon>
        <taxon>Dikarya</taxon>
        <taxon>Ascomycota</taxon>
        <taxon>Pezizomycotina</taxon>
        <taxon>Sordariomycetes</taxon>
        <taxon>Sordariomycetidae</taxon>
        <taxon>Sordariales</taxon>
        <taxon>Chaetomiaceae</taxon>
        <taxon>Thermothelomyces</taxon>
    </lineage>
</organism>
<keyword evidence="5" id="KW-0539">Nucleus</keyword>
<dbReference type="InterPro" id="IPR036864">
    <property type="entry name" value="Zn2-C6_fun-type_DNA-bd_sf"/>
</dbReference>
<dbReference type="InParanoid" id="G2Q0Q7"/>
<gene>
    <name evidence="8" type="ORF">MYCTH_2137429</name>
</gene>
<dbReference type="OMA" id="TMMTRLC"/>
<feature type="region of interest" description="Disordered" evidence="6">
    <location>
        <begin position="77"/>
        <end position="116"/>
    </location>
</feature>
<feature type="compositionally biased region" description="Gly residues" evidence="6">
    <location>
        <begin position="796"/>
        <end position="805"/>
    </location>
</feature>
<dbReference type="EMBL" id="CP003002">
    <property type="protein sequence ID" value="AEO54919.1"/>
    <property type="molecule type" value="Genomic_DNA"/>
</dbReference>
<keyword evidence="4" id="KW-0804">Transcription</keyword>
<dbReference type="GO" id="GO:0005634">
    <property type="term" value="C:nucleus"/>
    <property type="evidence" value="ECO:0007669"/>
    <property type="project" value="UniProtKB-SubCell"/>
</dbReference>
<dbReference type="AlphaFoldDB" id="G2Q0Q7"/>
<dbReference type="SUPFAM" id="SSF57701">
    <property type="entry name" value="Zn2/Cys6 DNA-binding domain"/>
    <property type="match status" value="1"/>
</dbReference>
<reference evidence="8 9" key="1">
    <citation type="journal article" date="2011" name="Nat. Biotechnol.">
        <title>Comparative genomic analysis of the thermophilic biomass-degrading fungi Myceliophthora thermophila and Thielavia terrestris.</title>
        <authorList>
            <person name="Berka R.M."/>
            <person name="Grigoriev I.V."/>
            <person name="Otillar R."/>
            <person name="Salamov A."/>
            <person name="Grimwood J."/>
            <person name="Reid I."/>
            <person name="Ishmael N."/>
            <person name="John T."/>
            <person name="Darmond C."/>
            <person name="Moisan M.-C."/>
            <person name="Henrissat B."/>
            <person name="Coutinho P.M."/>
            <person name="Lombard V."/>
            <person name="Natvig D.O."/>
            <person name="Lindquist E."/>
            <person name="Schmutz J."/>
            <person name="Lucas S."/>
            <person name="Harris P."/>
            <person name="Powlowski J."/>
            <person name="Bellemare A."/>
            <person name="Taylor D."/>
            <person name="Butler G."/>
            <person name="de Vries R.P."/>
            <person name="Allijn I.E."/>
            <person name="van den Brink J."/>
            <person name="Ushinsky S."/>
            <person name="Storms R."/>
            <person name="Powell A.J."/>
            <person name="Paulsen I.T."/>
            <person name="Elbourne L.D.H."/>
            <person name="Baker S.E."/>
            <person name="Magnuson J."/>
            <person name="LaBoissiere S."/>
            <person name="Clutterbuck A.J."/>
            <person name="Martinez D."/>
            <person name="Wogulis M."/>
            <person name="de Leon A.L."/>
            <person name="Rey M.W."/>
            <person name="Tsang A."/>
        </authorList>
    </citation>
    <scope>NUCLEOTIDE SEQUENCE [LARGE SCALE GENOMIC DNA]</scope>
    <source>
        <strain evidence="9">ATCC 42464 / BCRC 31852 / DSM 1799</strain>
    </source>
</reference>
<feature type="region of interest" description="Disordered" evidence="6">
    <location>
        <begin position="1"/>
        <end position="33"/>
    </location>
</feature>
<dbReference type="eggNOG" id="ENOG502SK5F">
    <property type="taxonomic scope" value="Eukaryota"/>
</dbReference>
<dbReference type="PANTHER" id="PTHR47338">
    <property type="entry name" value="ZN(II)2CYS6 TRANSCRIPTION FACTOR (EUROFUNG)-RELATED"/>
    <property type="match status" value="1"/>
</dbReference>
<dbReference type="CDD" id="cd12148">
    <property type="entry name" value="fungal_TF_MHR"/>
    <property type="match status" value="1"/>
</dbReference>
<protein>
    <recommendedName>
        <fullName evidence="7">Zn(2)-C6 fungal-type domain-containing protein</fullName>
    </recommendedName>
</protein>
<keyword evidence="9" id="KW-1185">Reference proteome</keyword>
<keyword evidence="3" id="KW-0805">Transcription regulation</keyword>
<sequence length="805" mass="89297">MEPPAAPSMVPPPPPEMGPGQVQVQPAGGQPATVVRRRAPIACRRCRRMRSKCIHEKAKPPCRACVDAGLAPSECIFPVRGQPDQDREYRHPRARAEKSKKRDDTKARREGRDGAAPLRSSLLIPSGLAKVADEWDLLPPLPEILESVNQFTRHYFQLGFIPKQLFPERLRTQHRSVSVFFLLGILSVSARLTPALVERFGSAVRASEAFMERASALAQNELYREPTLERCQAFYLLSIAQQGSGLKHKSSINMAVAMRMATLMQLHREETYVIANPTRDLIIRAESARRTFWMLHSQDNLHSGPQSPVLLSASDITALLPSNESDFANAREPNSRAALEGTPPALENPALVADQGRSLFAALIQVHNYWGAIYRRAINNNRSPRPWEQDSEYAQMERRLAEWEDGLPNNYRWSNLLLKGYKQEGLDLGYMGVTMTTRLCNIVIRKPYLDEMISRDQSDPELRAFWTEMARKLFWNVSMLYEQIETHYAERSPEDGPGAQMAAFCFYTCGFLACYPCKFPNICPDPSIARNTPVMVQRILSILAESKKIWPLASRWYDHLEKFYNSRNAVAAGAEGSMADSREPIPHVLHPTPNRPAVKPIQPRIVAPAPDEQTGVLAQNQNPGTNTAMLTLQQHLPAQATYTDPSIRLSGPRPQTPPTLAPQQQQEQQQQQQALVIPQGQVPPPPAPVAGAVPRPTTDGLGLLLEAFDTHQTAAAPAQGDMPETNAPGAPPPPPPPPPPGTIYDPQAAPQQYLVHPQPALAMNDGYEHELGYYVSDGVTPAAAMRQPQQPQQPGWAGGGDMYGY</sequence>
<dbReference type="PROSITE" id="PS50048">
    <property type="entry name" value="ZN2_CY6_FUNGAL_2"/>
    <property type="match status" value="1"/>
</dbReference>
<feature type="region of interest" description="Disordered" evidence="6">
    <location>
        <begin position="644"/>
        <end position="698"/>
    </location>
</feature>
<evidence type="ECO:0000256" key="1">
    <source>
        <dbReference type="ARBA" id="ARBA00004123"/>
    </source>
</evidence>
<dbReference type="RefSeq" id="XP_003660164.1">
    <property type="nucleotide sequence ID" value="XM_003660116.1"/>
</dbReference>
<feature type="compositionally biased region" description="Low complexity" evidence="6">
    <location>
        <begin position="784"/>
        <end position="795"/>
    </location>
</feature>
<dbReference type="Proteomes" id="UP000007322">
    <property type="component" value="Chromosome 1"/>
</dbReference>
<evidence type="ECO:0000256" key="4">
    <source>
        <dbReference type="ARBA" id="ARBA00023163"/>
    </source>
</evidence>